<keyword evidence="1" id="KW-0812">Transmembrane</keyword>
<evidence type="ECO:0000313" key="3">
    <source>
        <dbReference type="EMBL" id="KAL2065281.1"/>
    </source>
</evidence>
<evidence type="ECO:0000313" key="4">
    <source>
        <dbReference type="Proteomes" id="UP001595075"/>
    </source>
</evidence>
<protein>
    <submittedName>
        <fullName evidence="3">Uncharacterized protein</fullName>
    </submittedName>
</protein>
<organism evidence="3 4">
    <name type="scientific">Oculimacula yallundae</name>
    <dbReference type="NCBI Taxonomy" id="86028"/>
    <lineage>
        <taxon>Eukaryota</taxon>
        <taxon>Fungi</taxon>
        <taxon>Dikarya</taxon>
        <taxon>Ascomycota</taxon>
        <taxon>Pezizomycotina</taxon>
        <taxon>Leotiomycetes</taxon>
        <taxon>Helotiales</taxon>
        <taxon>Ploettnerulaceae</taxon>
        <taxon>Oculimacula</taxon>
    </lineage>
</organism>
<name>A0ABR4C7J8_9HELO</name>
<gene>
    <name evidence="3" type="ORF">VTL71DRAFT_2950</name>
</gene>
<dbReference type="EMBL" id="JAZHXI010000012">
    <property type="protein sequence ID" value="KAL2065281.1"/>
    <property type="molecule type" value="Genomic_DNA"/>
</dbReference>
<proteinExistence type="predicted"/>
<evidence type="ECO:0000256" key="2">
    <source>
        <dbReference type="SAM" id="SignalP"/>
    </source>
</evidence>
<keyword evidence="2" id="KW-0732">Signal</keyword>
<feature type="chain" id="PRO_5046224507" evidence="2">
    <location>
        <begin position="20"/>
        <end position="238"/>
    </location>
</feature>
<sequence>MQILLLALTLWTYIYIASAMPMANLEISLPIVSREDKFPALPTTSTAAVPSLLELKGFSSKTIEIRQAKTSTDPMANSPPTAGYPTSNQVSTFGCQNHELTVHTVEILFSVTTNQQFTNTMKLSFSFTLCLFLVVIATHFALSAPLSNVGTSILASRDVYSEEAIIPSSPDMHGSILPRAIPTQYFHLERRMKISKKTNLIVGIVIGILATICGLMCACMSKRKSGSWEPTQIPLQSR</sequence>
<accession>A0ABR4C7J8</accession>
<reference evidence="3 4" key="1">
    <citation type="journal article" date="2024" name="Commun. Biol.">
        <title>Comparative genomic analysis of thermophilic fungi reveals convergent evolutionary adaptations and gene losses.</title>
        <authorList>
            <person name="Steindorff A.S."/>
            <person name="Aguilar-Pontes M.V."/>
            <person name="Robinson A.J."/>
            <person name="Andreopoulos B."/>
            <person name="LaButti K."/>
            <person name="Kuo A."/>
            <person name="Mondo S."/>
            <person name="Riley R."/>
            <person name="Otillar R."/>
            <person name="Haridas S."/>
            <person name="Lipzen A."/>
            <person name="Grimwood J."/>
            <person name="Schmutz J."/>
            <person name="Clum A."/>
            <person name="Reid I.D."/>
            <person name="Moisan M.C."/>
            <person name="Butler G."/>
            <person name="Nguyen T.T.M."/>
            <person name="Dewar K."/>
            <person name="Conant G."/>
            <person name="Drula E."/>
            <person name="Henrissat B."/>
            <person name="Hansel C."/>
            <person name="Singer S."/>
            <person name="Hutchinson M.I."/>
            <person name="de Vries R.P."/>
            <person name="Natvig D.O."/>
            <person name="Powell A.J."/>
            <person name="Tsang A."/>
            <person name="Grigoriev I.V."/>
        </authorList>
    </citation>
    <scope>NUCLEOTIDE SEQUENCE [LARGE SCALE GENOMIC DNA]</scope>
    <source>
        <strain evidence="3 4">CBS 494.80</strain>
    </source>
</reference>
<feature type="signal peptide" evidence="2">
    <location>
        <begin position="1"/>
        <end position="19"/>
    </location>
</feature>
<dbReference type="Proteomes" id="UP001595075">
    <property type="component" value="Unassembled WGS sequence"/>
</dbReference>
<keyword evidence="4" id="KW-1185">Reference proteome</keyword>
<feature type="transmembrane region" description="Helical" evidence="1">
    <location>
        <begin position="200"/>
        <end position="221"/>
    </location>
</feature>
<keyword evidence="1" id="KW-0472">Membrane</keyword>
<feature type="transmembrane region" description="Helical" evidence="1">
    <location>
        <begin position="123"/>
        <end position="142"/>
    </location>
</feature>
<comment type="caution">
    <text evidence="3">The sequence shown here is derived from an EMBL/GenBank/DDBJ whole genome shotgun (WGS) entry which is preliminary data.</text>
</comment>
<keyword evidence="1" id="KW-1133">Transmembrane helix</keyword>
<evidence type="ECO:0000256" key="1">
    <source>
        <dbReference type="SAM" id="Phobius"/>
    </source>
</evidence>